<evidence type="ECO:0000313" key="2">
    <source>
        <dbReference type="Proteomes" id="UP000237105"/>
    </source>
</evidence>
<evidence type="ECO:0000313" key="1">
    <source>
        <dbReference type="EMBL" id="PON45039.1"/>
    </source>
</evidence>
<dbReference type="Proteomes" id="UP000237105">
    <property type="component" value="Unassembled WGS sequence"/>
</dbReference>
<dbReference type="EMBL" id="JXTB01000338">
    <property type="protein sequence ID" value="PON45039.1"/>
    <property type="molecule type" value="Genomic_DNA"/>
</dbReference>
<comment type="caution">
    <text evidence="1">The sequence shown here is derived from an EMBL/GenBank/DDBJ whole genome shotgun (WGS) entry which is preliminary data.</text>
</comment>
<reference evidence="2" key="1">
    <citation type="submission" date="2016-06" db="EMBL/GenBank/DDBJ databases">
        <title>Parallel loss of symbiosis genes in relatives of nitrogen-fixing non-legume Parasponia.</title>
        <authorList>
            <person name="Van Velzen R."/>
            <person name="Holmer R."/>
            <person name="Bu F."/>
            <person name="Rutten L."/>
            <person name="Van Zeijl A."/>
            <person name="Liu W."/>
            <person name="Santuari L."/>
            <person name="Cao Q."/>
            <person name="Sharma T."/>
            <person name="Shen D."/>
            <person name="Roswanjaya Y."/>
            <person name="Wardhani T."/>
            <person name="Kalhor M.S."/>
            <person name="Jansen J."/>
            <person name="Van den Hoogen J."/>
            <person name="Gungor B."/>
            <person name="Hartog M."/>
            <person name="Hontelez J."/>
            <person name="Verver J."/>
            <person name="Yang W.-C."/>
            <person name="Schijlen E."/>
            <person name="Repin R."/>
            <person name="Schilthuizen M."/>
            <person name="Schranz E."/>
            <person name="Heidstra R."/>
            <person name="Miyata K."/>
            <person name="Fedorova E."/>
            <person name="Kohlen W."/>
            <person name="Bisseling T."/>
            <person name="Smit S."/>
            <person name="Geurts R."/>
        </authorList>
    </citation>
    <scope>NUCLEOTIDE SEQUENCE [LARGE SCALE GENOMIC DNA]</scope>
    <source>
        <strain evidence="2">cv. WU1-14</strain>
    </source>
</reference>
<dbReference type="AlphaFoldDB" id="A0A2P5B8B0"/>
<sequence length="106" mass="12304">MSMRDCNENLHLHCFVISVSVSAMTLKYKLRCIAGKVFCTKHHARFSLSNHPKYSKERNYLIFIPIAPNTFSINSHHEIHLPGTMVHSPPMNIHLIFYLKHLFKAT</sequence>
<proteinExistence type="predicted"/>
<protein>
    <submittedName>
        <fullName evidence="1">Uncharacterized protein</fullName>
    </submittedName>
</protein>
<name>A0A2P5B8B0_PARAD</name>
<keyword evidence="2" id="KW-1185">Reference proteome</keyword>
<gene>
    <name evidence="1" type="ORF">PanWU01x14_261820</name>
</gene>
<organism evidence="1 2">
    <name type="scientific">Parasponia andersonii</name>
    <name type="common">Sponia andersonii</name>
    <dbReference type="NCBI Taxonomy" id="3476"/>
    <lineage>
        <taxon>Eukaryota</taxon>
        <taxon>Viridiplantae</taxon>
        <taxon>Streptophyta</taxon>
        <taxon>Embryophyta</taxon>
        <taxon>Tracheophyta</taxon>
        <taxon>Spermatophyta</taxon>
        <taxon>Magnoliopsida</taxon>
        <taxon>eudicotyledons</taxon>
        <taxon>Gunneridae</taxon>
        <taxon>Pentapetalae</taxon>
        <taxon>rosids</taxon>
        <taxon>fabids</taxon>
        <taxon>Rosales</taxon>
        <taxon>Cannabaceae</taxon>
        <taxon>Parasponia</taxon>
    </lineage>
</organism>
<accession>A0A2P5B8B0</accession>